<evidence type="ECO:0000313" key="6">
    <source>
        <dbReference type="Proteomes" id="UP000307201"/>
    </source>
</evidence>
<dbReference type="InterPro" id="IPR051782">
    <property type="entry name" value="ABC_Transporter_VariousFunc"/>
</dbReference>
<dbReference type="OrthoDB" id="2365508at2"/>
<dbReference type="PROSITE" id="PS50893">
    <property type="entry name" value="ABC_TRANSPORTER_2"/>
    <property type="match status" value="1"/>
</dbReference>
<organism evidence="5 6">
    <name type="scientific">Marinilactibacillus psychrotolerans</name>
    <dbReference type="NCBI Taxonomy" id="191770"/>
    <lineage>
        <taxon>Bacteria</taxon>
        <taxon>Bacillati</taxon>
        <taxon>Bacillota</taxon>
        <taxon>Bacilli</taxon>
        <taxon>Lactobacillales</taxon>
        <taxon>Carnobacteriaceae</taxon>
        <taxon>Marinilactibacillus</taxon>
    </lineage>
</organism>
<dbReference type="PANTHER" id="PTHR42939:SF1">
    <property type="entry name" value="ABC TRANSPORTER ATP-BINDING PROTEIN ALBC-RELATED"/>
    <property type="match status" value="1"/>
</dbReference>
<dbReference type="PANTHER" id="PTHR42939">
    <property type="entry name" value="ABC TRANSPORTER ATP-BINDING PROTEIN ALBC-RELATED"/>
    <property type="match status" value="1"/>
</dbReference>
<reference evidence="5 6" key="1">
    <citation type="submission" date="2019-05" db="EMBL/GenBank/DDBJ databases">
        <title>The metagenome of a microbial culture collection derived from dairy environment covers the genomic content of the human microbiome.</title>
        <authorList>
            <person name="Roder T."/>
            <person name="Wuthrich D."/>
            <person name="Sattari Z."/>
            <person name="Von Ah U."/>
            <person name="Bar C."/>
            <person name="Ronchi F."/>
            <person name="Macpherson A.J."/>
            <person name="Ganal-Vonarburg S.C."/>
            <person name="Bruggmann R."/>
            <person name="Vergeres G."/>
        </authorList>
    </citation>
    <scope>NUCLEOTIDE SEQUENCE [LARGE SCALE GENOMIC DNA]</scope>
    <source>
        <strain evidence="5 6">FAM 24235</strain>
    </source>
</reference>
<gene>
    <name evidence="5" type="ORF">FEZ48_13090</name>
</gene>
<dbReference type="EMBL" id="VBTE01000063">
    <property type="protein sequence ID" value="TLQ04872.1"/>
    <property type="molecule type" value="Genomic_DNA"/>
</dbReference>
<evidence type="ECO:0000256" key="3">
    <source>
        <dbReference type="ARBA" id="ARBA00022840"/>
    </source>
</evidence>
<dbReference type="SUPFAM" id="SSF52540">
    <property type="entry name" value="P-loop containing nucleoside triphosphate hydrolases"/>
    <property type="match status" value="1"/>
</dbReference>
<dbReference type="InterPro" id="IPR003439">
    <property type="entry name" value="ABC_transporter-like_ATP-bd"/>
</dbReference>
<dbReference type="PROSITE" id="PS00211">
    <property type="entry name" value="ABC_TRANSPORTER_1"/>
    <property type="match status" value="1"/>
</dbReference>
<keyword evidence="3 5" id="KW-0067">ATP-binding</keyword>
<dbReference type="InterPro" id="IPR027417">
    <property type="entry name" value="P-loop_NTPase"/>
</dbReference>
<dbReference type="AlphaFoldDB" id="A0A5R9BYD1"/>
<keyword evidence="2" id="KW-0547">Nucleotide-binding</keyword>
<dbReference type="Pfam" id="PF00005">
    <property type="entry name" value="ABC_tran"/>
    <property type="match status" value="1"/>
</dbReference>
<evidence type="ECO:0000256" key="1">
    <source>
        <dbReference type="ARBA" id="ARBA00022448"/>
    </source>
</evidence>
<keyword evidence="1" id="KW-0813">Transport</keyword>
<evidence type="ECO:0000256" key="2">
    <source>
        <dbReference type="ARBA" id="ARBA00022741"/>
    </source>
</evidence>
<dbReference type="GO" id="GO:0016887">
    <property type="term" value="F:ATP hydrolysis activity"/>
    <property type="evidence" value="ECO:0007669"/>
    <property type="project" value="InterPro"/>
</dbReference>
<dbReference type="Gene3D" id="3.40.50.300">
    <property type="entry name" value="P-loop containing nucleotide triphosphate hydrolases"/>
    <property type="match status" value="1"/>
</dbReference>
<accession>A0A5R9BYD1</accession>
<comment type="caution">
    <text evidence="5">The sequence shown here is derived from an EMBL/GenBank/DDBJ whole genome shotgun (WGS) entry which is preliminary data.</text>
</comment>
<feature type="domain" description="ABC transporter" evidence="4">
    <location>
        <begin position="32"/>
        <end position="256"/>
    </location>
</feature>
<evidence type="ECO:0000313" key="5">
    <source>
        <dbReference type="EMBL" id="TLQ04872.1"/>
    </source>
</evidence>
<protein>
    <submittedName>
        <fullName evidence="5">ABC transporter ATP-binding protein</fullName>
    </submittedName>
</protein>
<dbReference type="Proteomes" id="UP000307201">
    <property type="component" value="Unassembled WGS sequence"/>
</dbReference>
<dbReference type="GO" id="GO:0005524">
    <property type="term" value="F:ATP binding"/>
    <property type="evidence" value="ECO:0007669"/>
    <property type="project" value="UniProtKB-KW"/>
</dbReference>
<dbReference type="InterPro" id="IPR017871">
    <property type="entry name" value="ABC_transporter-like_CS"/>
</dbReference>
<name>A0A5R9BYD1_9LACT</name>
<evidence type="ECO:0000259" key="4">
    <source>
        <dbReference type="PROSITE" id="PS50893"/>
    </source>
</evidence>
<sequence>MLLTFFYFMFVKFLFIIRNKKSMEAFKMAVSLLVKNLSKHFDHTTFFIDDISFSCEKGQIVGLIGENGAGKTTILNAVAGLDEDIHDIWFNQIQVDNNFFKTKVGFLPERLNLYDYLSIKENIQFVSRVRNLKLKQEKLDTLLKKLNLYDYYDTSIRNLSKGMRKKFEFIITIIHSPDLLLLDEPFDGLDPKQMIVMKEILNELSVSGKTILVSSHAISIVKDISSKILFINNGKLKHEINITAEHTVQDLENLFYD</sequence>
<proteinExistence type="predicted"/>
<dbReference type="InterPro" id="IPR003593">
    <property type="entry name" value="AAA+_ATPase"/>
</dbReference>
<dbReference type="SMART" id="SM00382">
    <property type="entry name" value="AAA"/>
    <property type="match status" value="1"/>
</dbReference>